<keyword evidence="3" id="KW-1185">Reference proteome</keyword>
<accession>A0A1G9SR13</accession>
<dbReference type="PANTHER" id="PTHR35867:SF1">
    <property type="entry name" value="PROTEIN RSEC"/>
    <property type="match status" value="1"/>
</dbReference>
<name>A0A1G9SR13_9FIRM</name>
<dbReference type="AlphaFoldDB" id="A0A1G9SR13"/>
<reference evidence="2 3" key="1">
    <citation type="submission" date="2016-10" db="EMBL/GenBank/DDBJ databases">
        <authorList>
            <person name="de Groot N.N."/>
        </authorList>
    </citation>
    <scope>NUCLEOTIDE SEQUENCE [LARGE SCALE GENOMIC DNA]</scope>
    <source>
        <strain evidence="2 3">SLAS-1</strain>
    </source>
</reference>
<dbReference type="InterPro" id="IPR007359">
    <property type="entry name" value="SigmaE_reg_RseC_MucC"/>
</dbReference>
<dbReference type="STRING" id="321763.SAMN04488692_13014"/>
<proteinExistence type="predicted"/>
<evidence type="ECO:0000313" key="2">
    <source>
        <dbReference type="EMBL" id="SDM37305.1"/>
    </source>
</evidence>
<dbReference type="EMBL" id="FNGO01000030">
    <property type="protein sequence ID" value="SDM37305.1"/>
    <property type="molecule type" value="Genomic_DNA"/>
</dbReference>
<dbReference type="Pfam" id="PF04246">
    <property type="entry name" value="RseC_MucC"/>
    <property type="match status" value="1"/>
</dbReference>
<dbReference type="PIRSF" id="PIRSF004923">
    <property type="entry name" value="RseC"/>
    <property type="match status" value="1"/>
</dbReference>
<evidence type="ECO:0000313" key="3">
    <source>
        <dbReference type="Proteomes" id="UP000199476"/>
    </source>
</evidence>
<sequence>MQELGKVIEAQGSRATVQIQRSSACKSCEHSCGFAGEISEIDQIEVDVANPVGAQPGDTVALEMGAKQIFLASISIYLIPPIFLILGYFVFSFLGNAYLGWEGELFGILGASLSFLTSIMVLRLIDNKAGSSREFDPEITAVVNPEDDEECL</sequence>
<keyword evidence="1" id="KW-0812">Transmembrane</keyword>
<protein>
    <submittedName>
        <fullName evidence="2">Positive regulator of sigma(E), RseC/MucC</fullName>
    </submittedName>
</protein>
<gene>
    <name evidence="2" type="ORF">SAMN04488692_13014</name>
</gene>
<dbReference type="Proteomes" id="UP000199476">
    <property type="component" value="Unassembled WGS sequence"/>
</dbReference>
<dbReference type="InterPro" id="IPR026268">
    <property type="entry name" value="RseC"/>
</dbReference>
<dbReference type="RefSeq" id="WP_089761984.1">
    <property type="nucleotide sequence ID" value="NZ_FNGO01000030.1"/>
</dbReference>
<organism evidence="2 3">
    <name type="scientific">Halarsenatibacter silvermanii</name>
    <dbReference type="NCBI Taxonomy" id="321763"/>
    <lineage>
        <taxon>Bacteria</taxon>
        <taxon>Bacillati</taxon>
        <taxon>Bacillota</taxon>
        <taxon>Clostridia</taxon>
        <taxon>Halanaerobiales</taxon>
        <taxon>Halarsenatibacteraceae</taxon>
        <taxon>Halarsenatibacter</taxon>
    </lineage>
</organism>
<evidence type="ECO:0000256" key="1">
    <source>
        <dbReference type="SAM" id="Phobius"/>
    </source>
</evidence>
<dbReference type="OrthoDB" id="307768at2"/>
<keyword evidence="1" id="KW-1133">Transmembrane helix</keyword>
<feature type="transmembrane region" description="Helical" evidence="1">
    <location>
        <begin position="105"/>
        <end position="125"/>
    </location>
</feature>
<feature type="transmembrane region" description="Helical" evidence="1">
    <location>
        <begin position="69"/>
        <end position="93"/>
    </location>
</feature>
<keyword evidence="1" id="KW-0472">Membrane</keyword>
<dbReference type="PANTHER" id="PTHR35867">
    <property type="entry name" value="PROTEIN RSEC"/>
    <property type="match status" value="1"/>
</dbReference>